<keyword evidence="2" id="KW-1185">Reference proteome</keyword>
<gene>
    <name evidence="1" type="ORF">DZC73_24175</name>
</gene>
<dbReference type="CDD" id="cd02440">
    <property type="entry name" value="AdoMet_MTases"/>
    <property type="match status" value="1"/>
</dbReference>
<organism evidence="1 2">
    <name type="scientific">Piscinibacter terrae</name>
    <dbReference type="NCBI Taxonomy" id="2496871"/>
    <lineage>
        <taxon>Bacteria</taxon>
        <taxon>Pseudomonadati</taxon>
        <taxon>Pseudomonadota</taxon>
        <taxon>Betaproteobacteria</taxon>
        <taxon>Burkholderiales</taxon>
        <taxon>Sphaerotilaceae</taxon>
        <taxon>Piscinibacter</taxon>
    </lineage>
</organism>
<dbReference type="Pfam" id="PF13489">
    <property type="entry name" value="Methyltransf_23"/>
    <property type="match status" value="1"/>
</dbReference>
<comment type="caution">
    <text evidence="1">The sequence shown here is derived from an EMBL/GenBank/DDBJ whole genome shotgun (WGS) entry which is preliminary data.</text>
</comment>
<dbReference type="Proteomes" id="UP000267464">
    <property type="component" value="Unassembled WGS sequence"/>
</dbReference>
<evidence type="ECO:0000313" key="2">
    <source>
        <dbReference type="Proteomes" id="UP000267464"/>
    </source>
</evidence>
<dbReference type="Gene3D" id="3.40.50.150">
    <property type="entry name" value="Vaccinia Virus protein VP39"/>
    <property type="match status" value="1"/>
</dbReference>
<protein>
    <submittedName>
        <fullName evidence="1">Methyltransferase domain-containing protein</fullName>
    </submittedName>
</protein>
<dbReference type="GO" id="GO:0008168">
    <property type="term" value="F:methyltransferase activity"/>
    <property type="evidence" value="ECO:0007669"/>
    <property type="project" value="UniProtKB-KW"/>
</dbReference>
<keyword evidence="1" id="KW-0808">Transferase</keyword>
<keyword evidence="1" id="KW-0489">Methyltransferase</keyword>
<reference evidence="1 2" key="2">
    <citation type="submission" date="2018-12" db="EMBL/GenBank/DDBJ databases">
        <title>Rhizobacter gummiphilus sp. nov., a rubber-degrading bacterium isolated from the soil of a botanical garden in Japan.</title>
        <authorList>
            <person name="Shunsuke S.S."/>
        </authorList>
    </citation>
    <scope>NUCLEOTIDE SEQUENCE [LARGE SCALE GENOMIC DNA]</scope>
    <source>
        <strain evidence="1 2">S-16</strain>
    </source>
</reference>
<dbReference type="AlphaFoldDB" id="A0A3N7HL50"/>
<dbReference type="SUPFAM" id="SSF53335">
    <property type="entry name" value="S-adenosyl-L-methionine-dependent methyltransferases"/>
    <property type="match status" value="1"/>
</dbReference>
<name>A0A3N7HL50_9BURK</name>
<proteinExistence type="predicted"/>
<reference evidence="1 2" key="1">
    <citation type="submission" date="2018-08" db="EMBL/GenBank/DDBJ databases">
        <authorList>
            <person name="Khan S.A."/>
            <person name="Jeon C.O."/>
            <person name="Chun B.H."/>
            <person name="Jeong S.E."/>
        </authorList>
    </citation>
    <scope>NUCLEOTIDE SEQUENCE [LARGE SCALE GENOMIC DNA]</scope>
    <source>
        <strain evidence="1 2">S-16</strain>
    </source>
</reference>
<sequence length="375" mass="41764">MLDRPGCAPALHRRAARRRFGNEANGFAVTHTVNIYSIFWHANCMACAKRRHPSQGAPQCADTLRSHQVGKGSMVYKSFRLGGLKLSVNADRAGAGVAISFSGGAWNSFVNKVRGPRPPAADAQAQTMPAAAAKAPSTLEEEVASQYWYHTIDLGNGLRTPGQFDHGPLIDRYQLPTSLAGKRVLDVATFDGFWAFEFERRGAAEVIALDLDKPADLDWQPALLARATPEQLAVRFGKGFELAKRELKSKVQRVACNVYDLHPDKFGMFDIVHAGDFLLHINSPVKALQNMAHVCREYAIISDVYFPELEHFGGMPLMEYRGGRDDVTWWRFSLAALQQMVKDAGFSRVELVTTFRYGQRNMPENMHHAVLKAYK</sequence>
<dbReference type="InterPro" id="IPR029063">
    <property type="entry name" value="SAM-dependent_MTases_sf"/>
</dbReference>
<accession>A0A3N7HL50</accession>
<dbReference type="GO" id="GO:0032259">
    <property type="term" value="P:methylation"/>
    <property type="evidence" value="ECO:0007669"/>
    <property type="project" value="UniProtKB-KW"/>
</dbReference>
<dbReference type="EMBL" id="QUSW01000008">
    <property type="protein sequence ID" value="RQP22273.1"/>
    <property type="molecule type" value="Genomic_DNA"/>
</dbReference>
<evidence type="ECO:0000313" key="1">
    <source>
        <dbReference type="EMBL" id="RQP22273.1"/>
    </source>
</evidence>